<accession>A0A9Y4NJP5</accession>
<dbReference type="PANTHER" id="PTHR28676:SF2">
    <property type="entry name" value="ALK AND LTK LIGAND 2"/>
    <property type="match status" value="1"/>
</dbReference>
<evidence type="ECO:0000256" key="7">
    <source>
        <dbReference type="ARBA" id="ARBA00023136"/>
    </source>
</evidence>
<keyword evidence="4" id="KW-0202">Cytokine</keyword>
<keyword evidence="8" id="KW-1015">Disulfide bond</keyword>
<name>A0A9Y4NJP5_9TELE</name>
<dbReference type="InterPro" id="IPR029364">
    <property type="entry name" value="ALKL1/2"/>
</dbReference>
<protein>
    <submittedName>
        <fullName evidence="11">ALK and LTK ligand 2b</fullName>
    </submittedName>
</protein>
<keyword evidence="3" id="KW-1003">Cell membrane</keyword>
<dbReference type="GO" id="GO:0005886">
    <property type="term" value="C:plasma membrane"/>
    <property type="evidence" value="ECO:0007669"/>
    <property type="project" value="UniProtKB-SubCell"/>
</dbReference>
<keyword evidence="5" id="KW-0964">Secreted</keyword>
<dbReference type="GO" id="GO:0070374">
    <property type="term" value="P:positive regulation of ERK1 and ERK2 cascade"/>
    <property type="evidence" value="ECO:0007669"/>
    <property type="project" value="TreeGrafter"/>
</dbReference>
<reference evidence="11" key="1">
    <citation type="submission" date="2025-08" db="UniProtKB">
        <authorList>
            <consortium name="RefSeq"/>
        </authorList>
    </citation>
    <scope>IDENTIFICATION</scope>
</reference>
<evidence type="ECO:0000313" key="10">
    <source>
        <dbReference type="Proteomes" id="UP000694891"/>
    </source>
</evidence>
<dbReference type="Proteomes" id="UP000694891">
    <property type="component" value="Unplaced"/>
</dbReference>
<dbReference type="PANTHER" id="PTHR28676">
    <property type="entry name" value="ALK AND LTK LIGAND 2-RELATED"/>
    <property type="match status" value="1"/>
</dbReference>
<proteinExistence type="inferred from homology"/>
<dbReference type="GO" id="GO:0070378">
    <property type="term" value="P:positive regulation of ERK5 cascade"/>
    <property type="evidence" value="ECO:0007669"/>
    <property type="project" value="TreeGrafter"/>
</dbReference>
<dbReference type="GO" id="GO:0030298">
    <property type="term" value="F:receptor signaling protein tyrosine kinase activator activity"/>
    <property type="evidence" value="ECO:0007669"/>
    <property type="project" value="InterPro"/>
</dbReference>
<dbReference type="GO" id="GO:0030971">
    <property type="term" value="F:receptor tyrosine kinase binding"/>
    <property type="evidence" value="ECO:0007669"/>
    <property type="project" value="InterPro"/>
</dbReference>
<evidence type="ECO:0000256" key="5">
    <source>
        <dbReference type="ARBA" id="ARBA00022525"/>
    </source>
</evidence>
<dbReference type="CTD" id="100329254"/>
<dbReference type="AlphaFoldDB" id="A0A9Y4NJP5"/>
<dbReference type="GO" id="GO:0005615">
    <property type="term" value="C:extracellular space"/>
    <property type="evidence" value="ECO:0007669"/>
    <property type="project" value="UniProtKB-KW"/>
</dbReference>
<evidence type="ECO:0000256" key="3">
    <source>
        <dbReference type="ARBA" id="ARBA00022475"/>
    </source>
</evidence>
<gene>
    <name evidence="11" type="primary">alkal2b</name>
</gene>
<evidence type="ECO:0000256" key="6">
    <source>
        <dbReference type="ARBA" id="ARBA00022729"/>
    </source>
</evidence>
<keyword evidence="7" id="KW-0472">Membrane</keyword>
<evidence type="ECO:0000256" key="1">
    <source>
        <dbReference type="ARBA" id="ARBA00004236"/>
    </source>
</evidence>
<dbReference type="GO" id="GO:0005125">
    <property type="term" value="F:cytokine activity"/>
    <property type="evidence" value="ECO:0007669"/>
    <property type="project" value="UniProtKB-KW"/>
</dbReference>
<evidence type="ECO:0000256" key="2">
    <source>
        <dbReference type="ARBA" id="ARBA00004613"/>
    </source>
</evidence>
<organism evidence="10 11">
    <name type="scientific">Stegastes partitus</name>
    <name type="common">bicolor damselfish</name>
    <dbReference type="NCBI Taxonomy" id="144197"/>
    <lineage>
        <taxon>Eukaryota</taxon>
        <taxon>Metazoa</taxon>
        <taxon>Chordata</taxon>
        <taxon>Craniata</taxon>
        <taxon>Vertebrata</taxon>
        <taxon>Euteleostomi</taxon>
        <taxon>Actinopterygii</taxon>
        <taxon>Neopterygii</taxon>
        <taxon>Teleostei</taxon>
        <taxon>Neoteleostei</taxon>
        <taxon>Acanthomorphata</taxon>
        <taxon>Ovalentaria</taxon>
        <taxon>Pomacentridae</taxon>
        <taxon>Stegastes</taxon>
    </lineage>
</organism>
<dbReference type="Pfam" id="PF15129">
    <property type="entry name" value="ALKL1_2"/>
    <property type="match status" value="1"/>
</dbReference>
<evidence type="ECO:0000256" key="8">
    <source>
        <dbReference type="ARBA" id="ARBA00023157"/>
    </source>
</evidence>
<keyword evidence="10" id="KW-1185">Reference proteome</keyword>
<comment type="subcellular location">
    <subcellularLocation>
        <location evidence="1">Cell membrane</location>
    </subcellularLocation>
    <subcellularLocation>
        <location evidence="2">Secreted</location>
    </subcellularLocation>
</comment>
<evidence type="ECO:0000313" key="11">
    <source>
        <dbReference type="RefSeq" id="XP_008298588.1"/>
    </source>
</evidence>
<comment type="similarity">
    <text evidence="9">Belongs to the ALKAL family.</text>
</comment>
<evidence type="ECO:0000256" key="9">
    <source>
        <dbReference type="ARBA" id="ARBA00033741"/>
    </source>
</evidence>
<evidence type="ECO:0000256" key="4">
    <source>
        <dbReference type="ARBA" id="ARBA00022514"/>
    </source>
</evidence>
<keyword evidence="6" id="KW-0732">Signal</keyword>
<sequence>MFWTFSVGVNLQLPQFRTQSAVMLVPRLPVLSALLVLLLAAGRCTAAALLRGSGGRDALQPLGRWQRAALGVHHGPEGHSRDPRHKEKFIIHLTGPLSFDPKCRKQFHRLYYNTRDCTVPAYYKRCARLLTQLAKSPRCTER</sequence>
<dbReference type="RefSeq" id="XP_008298588.1">
    <property type="nucleotide sequence ID" value="XM_008300366.1"/>
</dbReference>